<keyword evidence="3" id="KW-0677">Repeat</keyword>
<evidence type="ECO:0000256" key="3">
    <source>
        <dbReference type="ARBA" id="ARBA00022737"/>
    </source>
</evidence>
<dbReference type="GO" id="GO:0051604">
    <property type="term" value="P:protein maturation"/>
    <property type="evidence" value="ECO:0007669"/>
    <property type="project" value="UniProtKB-UniRule"/>
</dbReference>
<dbReference type="AlphaFoldDB" id="A0AAW0G9G7"/>
<dbReference type="PANTHER" id="PTHR12891:SF0">
    <property type="entry name" value="MMS19 NUCLEOTIDE EXCISION REPAIR PROTEIN HOMOLOG"/>
    <property type="match status" value="1"/>
</dbReference>
<proteinExistence type="inferred from homology"/>
<dbReference type="GO" id="GO:0097361">
    <property type="term" value="C:cytosolic [4Fe-4S] assembly targeting complex"/>
    <property type="evidence" value="ECO:0007669"/>
    <property type="project" value="UniProtKB-UniRule"/>
</dbReference>
<dbReference type="GO" id="GO:0016226">
    <property type="term" value="P:iron-sulfur cluster assembly"/>
    <property type="evidence" value="ECO:0007669"/>
    <property type="project" value="UniProtKB-UniRule"/>
</dbReference>
<comment type="subcellular location">
    <subcellularLocation>
        <location evidence="1 5">Nucleus</location>
    </subcellularLocation>
</comment>
<keyword evidence="5" id="KW-0234">DNA repair</keyword>
<evidence type="ECO:0000313" key="8">
    <source>
        <dbReference type="EMBL" id="KAK7685675.1"/>
    </source>
</evidence>
<dbReference type="InterPro" id="IPR029240">
    <property type="entry name" value="MMS19_N"/>
</dbReference>
<evidence type="ECO:0000256" key="5">
    <source>
        <dbReference type="RuleBase" id="RU367072"/>
    </source>
</evidence>
<evidence type="ECO:0000256" key="1">
    <source>
        <dbReference type="ARBA" id="ARBA00004123"/>
    </source>
</evidence>
<organism evidence="8 9">
    <name type="scientific">Cerrena zonata</name>
    <dbReference type="NCBI Taxonomy" id="2478898"/>
    <lineage>
        <taxon>Eukaryota</taxon>
        <taxon>Fungi</taxon>
        <taxon>Dikarya</taxon>
        <taxon>Basidiomycota</taxon>
        <taxon>Agaricomycotina</taxon>
        <taxon>Agaricomycetes</taxon>
        <taxon>Polyporales</taxon>
        <taxon>Cerrenaceae</taxon>
        <taxon>Cerrena</taxon>
    </lineage>
</organism>
<accession>A0AAW0G9G7</accession>
<name>A0AAW0G9G7_9APHY</name>
<evidence type="ECO:0000256" key="4">
    <source>
        <dbReference type="ARBA" id="ARBA00023242"/>
    </source>
</evidence>
<dbReference type="Pfam" id="PF12460">
    <property type="entry name" value="MMS19_C"/>
    <property type="match status" value="1"/>
</dbReference>
<sequence>MSEERIERLARTWIATGQQEEVETTVNELLSTGSSLLPLVKALGIYLTSEEDDERNKGVEFLSSVLARFPPEKLNRQSVRVLATFYCGKLEDTETIVPALKGLVTLVGAPTFTSSDALEVVKALFRHVKMRVLVQAQRFFVFSIFDTLVAKQRDALKGMGKEFLDGYIALVEGEKDPRNLLLAFAIARILLIEFEIASHVEELFNITFCYFPITFRPPPDDPYGITSDDLKNALKACLNATPAFGPLAIPLFLEKITAGSPVTKRDTLSTLDVCLPVYGASIARVNARKLWNTLKLEIFQPTDSGTEAKALRTTQILIQVIYGEGADGGLSDSQEIEGLAKEASDECLRILKEPEKSQAKPATKVLCAFMSTTASVARFTLKQAVPSLSARDSVLGDSEVLPTEGEAPLSPYKDEVLGVFTVGLKNTGTCKHALEGLRNMVTTKGLLSDEELGFIVHNVNEILLKEGMEDDDVGEGILEVFIEISSIAPRHVTETTLPLLFSSLPDRAPPRSADTERLKFWRILAFLKKLCIQSDLFEMLVVRLSTKLDLICTPKNLLPESDTEDLDVEPSAAYAHSILRTLADVLGTKVDKNHPDVPKYIDRLLPKLYHLHIYSAVAIENTLAIATDPRLVAVTSEIVTKVIQTQTAQRQETFVADLFAAFFEGQVKRIADGQPKIPEDIVFKPFESNAPVLQRHLVPLFSAAIVALRKEVALPIPDENTFLQTLLLWSLDETSIQQRDAVYHAIGSVVNKRVEGLSSFLSKQLDAFWTSKVADISVPADIRRKAILAWVWIAKALLVRAHPSALSYTERLFTLFDDTDVNWDAARAIGAIVRIDKVLTKRNNAIVKILYAQKFFNALLPRIVEGAKTSGDSNRQNAYLVALTSLIKSIPKTTYAHELPTLMPLLLRGLDLPDPEIRANVIDTLLATADTETKNPTISEHASSLVNTMLKNSIVSEQPSVRLRISALKYLAKLPSLVRYDVLHPQKALVVRELAKALDDPKKAVRKEAVEARTNWFKFSG</sequence>
<feature type="domain" description="MMS19 N-terminal" evidence="7">
    <location>
        <begin position="40"/>
        <end position="300"/>
    </location>
</feature>
<keyword evidence="5" id="KW-0227">DNA damage</keyword>
<gene>
    <name evidence="8" type="ORF">QCA50_011019</name>
</gene>
<comment type="caution">
    <text evidence="8">The sequence shown here is derived from an EMBL/GenBank/DDBJ whole genome shotgun (WGS) entry which is preliminary data.</text>
</comment>
<protein>
    <recommendedName>
        <fullName evidence="5">MMS19 nucleotide excision repair protein</fullName>
    </recommendedName>
</protein>
<dbReference type="Pfam" id="PF14500">
    <property type="entry name" value="MMS19_N"/>
    <property type="match status" value="1"/>
</dbReference>
<reference evidence="8 9" key="1">
    <citation type="submission" date="2022-09" db="EMBL/GenBank/DDBJ databases">
        <authorList>
            <person name="Palmer J.M."/>
        </authorList>
    </citation>
    <scope>NUCLEOTIDE SEQUENCE [LARGE SCALE GENOMIC DNA]</scope>
    <source>
        <strain evidence="8 9">DSM 7382</strain>
    </source>
</reference>
<dbReference type="Gene3D" id="1.25.10.10">
    <property type="entry name" value="Leucine-rich Repeat Variant"/>
    <property type="match status" value="1"/>
</dbReference>
<dbReference type="InterPro" id="IPR024687">
    <property type="entry name" value="MMS19_C"/>
</dbReference>
<evidence type="ECO:0000313" key="9">
    <source>
        <dbReference type="Proteomes" id="UP001385951"/>
    </source>
</evidence>
<dbReference type="SUPFAM" id="SSF48371">
    <property type="entry name" value="ARM repeat"/>
    <property type="match status" value="1"/>
</dbReference>
<keyword evidence="9" id="KW-1185">Reference proteome</keyword>
<keyword evidence="4 5" id="KW-0539">Nucleus</keyword>
<dbReference type="GO" id="GO:0006281">
    <property type="term" value="P:DNA repair"/>
    <property type="evidence" value="ECO:0007669"/>
    <property type="project" value="UniProtKB-UniRule"/>
</dbReference>
<dbReference type="EMBL" id="JASBNA010000019">
    <property type="protein sequence ID" value="KAK7685675.1"/>
    <property type="molecule type" value="Genomic_DNA"/>
</dbReference>
<dbReference type="GO" id="GO:0005634">
    <property type="term" value="C:nucleus"/>
    <property type="evidence" value="ECO:0007669"/>
    <property type="project" value="UniProtKB-SubCell"/>
</dbReference>
<dbReference type="PANTHER" id="PTHR12891">
    <property type="entry name" value="DNA REPAIR/TRANSCRIPTION PROTEIN MET18/MMS19"/>
    <property type="match status" value="1"/>
</dbReference>
<dbReference type="InterPro" id="IPR016024">
    <property type="entry name" value="ARM-type_fold"/>
</dbReference>
<evidence type="ECO:0000256" key="2">
    <source>
        <dbReference type="ARBA" id="ARBA00009340"/>
    </source>
</evidence>
<dbReference type="Proteomes" id="UP001385951">
    <property type="component" value="Unassembled WGS sequence"/>
</dbReference>
<evidence type="ECO:0000259" key="7">
    <source>
        <dbReference type="Pfam" id="PF14500"/>
    </source>
</evidence>
<comment type="similarity">
    <text evidence="2 5">Belongs to the MET18/MMS19 family.</text>
</comment>
<evidence type="ECO:0000259" key="6">
    <source>
        <dbReference type="Pfam" id="PF12460"/>
    </source>
</evidence>
<feature type="domain" description="MMS19 C-terminal" evidence="6">
    <location>
        <begin position="523"/>
        <end position="975"/>
    </location>
</feature>
<comment type="function">
    <text evidence="5">Key component of the cytosolic iron-sulfur protein assembly (CIA) complex, a multiprotein complex that mediates the incorporation of iron-sulfur cluster into apoproteins specifically involved in DNA metabolism and genomic integrity. In the CIA complex, MMS19 acts as an adapter between early-acting CIA components and a subset of cellular target iron-sulfur proteins.</text>
</comment>
<dbReference type="InterPro" id="IPR039920">
    <property type="entry name" value="MMS19"/>
</dbReference>
<dbReference type="InterPro" id="IPR011989">
    <property type="entry name" value="ARM-like"/>
</dbReference>